<evidence type="ECO:0000256" key="1">
    <source>
        <dbReference type="SAM" id="MobiDB-lite"/>
    </source>
</evidence>
<reference evidence="2" key="1">
    <citation type="journal article" date="2021" name="Open Biol.">
        <title>Shared evolutionary footprints suggest mitochondrial oxidative damage underlies multiple complex I losses in fungi.</title>
        <authorList>
            <person name="Schikora-Tamarit M.A."/>
            <person name="Marcet-Houben M."/>
            <person name="Nosek J."/>
            <person name="Gabaldon T."/>
        </authorList>
    </citation>
    <scope>NUCLEOTIDE SEQUENCE</scope>
    <source>
        <strain evidence="2">CBS6075</strain>
    </source>
</reference>
<feature type="compositionally biased region" description="Polar residues" evidence="1">
    <location>
        <begin position="258"/>
        <end position="268"/>
    </location>
</feature>
<sequence length="614" mass="67857">MKVTKKSKKEDAVSFKKDPESSSKLDLLSPRMCFDFSTESAFEKAAKLDTLKKQSHGSADQIPNVKLEPSLLVMPLCQESEQQAKGPPSYTKKIWKINRFKSEEAEKQSKLIQDAQNLVMKDSSAKTNKHGFRKTNIKPKVNKEGNPKEFLFVNCTPTASSDVPAEASEDDKKVSAGPGRVSRLFRSRSLKREEKSKEQQLEAPRMVQPDVHKDDRAAKMPFLTTSLPVLAGPDTSKKPSLRRLYTRKPKLDLRKSGETSSITTPSEFSLTPSSATAASSTFTPITPILSTSSSAVSMVSGSTPQPEYFFGPGTYSTPAPSNAVLGTRDRSDSGDSMFQQVHNKQVLASPMVVTPYQQDDDDLPGGQESGYEDLVAVSPVSTSMTKKMKTLRRSNSIVSVTSASSQSQYAPSSLSSSGYYGLGVAFSPTNPAPGTGSNRYALRNRSVSNAAMTTQKIPLMKTHSHQNMSIPSRHYAEPPHFGPNVPLFDPQFINHPDNDPSRQQHIDAQFQPVHAPPPDMVYQQSLSLEELKKQHDDLIQQHESTFYSFGPINQDINKGASTQVPQSYQSAAFRPTHRPLTSLSKDITPPKQDDAEEETFDLYSFLNGNFHERW</sequence>
<feature type="region of interest" description="Disordered" evidence="1">
    <location>
        <begin position="121"/>
        <end position="143"/>
    </location>
</feature>
<dbReference type="AlphaFoldDB" id="A0A9P8T4X9"/>
<dbReference type="OrthoDB" id="3998273at2759"/>
<dbReference type="GeneID" id="70235676"/>
<dbReference type="RefSeq" id="XP_046060729.1">
    <property type="nucleotide sequence ID" value="XM_046204713.1"/>
</dbReference>
<dbReference type="EMBL" id="JAEUBE010000295">
    <property type="protein sequence ID" value="KAH3665525.1"/>
    <property type="molecule type" value="Genomic_DNA"/>
</dbReference>
<feature type="region of interest" description="Disordered" evidence="1">
    <location>
        <begin position="227"/>
        <end position="278"/>
    </location>
</feature>
<comment type="caution">
    <text evidence="2">The sequence shown here is derived from an EMBL/GenBank/DDBJ whole genome shotgun (WGS) entry which is preliminary data.</text>
</comment>
<feature type="compositionally biased region" description="Basic and acidic residues" evidence="1">
    <location>
        <begin position="190"/>
        <end position="200"/>
    </location>
</feature>
<feature type="region of interest" description="Disordered" evidence="1">
    <location>
        <begin position="160"/>
        <end position="215"/>
    </location>
</feature>
<evidence type="ECO:0000313" key="2">
    <source>
        <dbReference type="EMBL" id="KAH3665525.1"/>
    </source>
</evidence>
<accession>A0A9P8T4X9</accession>
<evidence type="ECO:0000313" key="3">
    <source>
        <dbReference type="Proteomes" id="UP000769157"/>
    </source>
</evidence>
<reference evidence="2" key="2">
    <citation type="submission" date="2021-01" db="EMBL/GenBank/DDBJ databases">
        <authorList>
            <person name="Schikora-Tamarit M.A."/>
        </authorList>
    </citation>
    <scope>NUCLEOTIDE SEQUENCE</scope>
    <source>
        <strain evidence="2">CBS6075</strain>
    </source>
</reference>
<proteinExistence type="predicted"/>
<feature type="compositionally biased region" description="Low complexity" evidence="1">
    <location>
        <begin position="269"/>
        <end position="278"/>
    </location>
</feature>
<protein>
    <submittedName>
        <fullName evidence="2">Uncharacterized protein</fullName>
    </submittedName>
</protein>
<feature type="compositionally biased region" description="Basic and acidic residues" evidence="1">
    <location>
        <begin position="8"/>
        <end position="23"/>
    </location>
</feature>
<organism evidence="2 3">
    <name type="scientific">Ogataea philodendri</name>
    <dbReference type="NCBI Taxonomy" id="1378263"/>
    <lineage>
        <taxon>Eukaryota</taxon>
        <taxon>Fungi</taxon>
        <taxon>Dikarya</taxon>
        <taxon>Ascomycota</taxon>
        <taxon>Saccharomycotina</taxon>
        <taxon>Pichiomycetes</taxon>
        <taxon>Pichiales</taxon>
        <taxon>Pichiaceae</taxon>
        <taxon>Ogataea</taxon>
    </lineage>
</organism>
<feature type="region of interest" description="Disordered" evidence="1">
    <location>
        <begin position="1"/>
        <end position="24"/>
    </location>
</feature>
<gene>
    <name evidence="2" type="ORF">OGAPHI_003711</name>
</gene>
<keyword evidence="3" id="KW-1185">Reference proteome</keyword>
<dbReference type="Proteomes" id="UP000769157">
    <property type="component" value="Unassembled WGS sequence"/>
</dbReference>
<name>A0A9P8T4X9_9ASCO</name>
<feature type="compositionally biased region" description="Basic residues" evidence="1">
    <location>
        <begin position="127"/>
        <end position="137"/>
    </location>
</feature>
<feature type="compositionally biased region" description="Basic residues" evidence="1">
    <location>
        <begin position="239"/>
        <end position="248"/>
    </location>
</feature>